<keyword evidence="5" id="KW-0378">Hydrolase</keyword>
<dbReference type="GO" id="GO:0005829">
    <property type="term" value="C:cytosol"/>
    <property type="evidence" value="ECO:0007669"/>
    <property type="project" value="TreeGrafter"/>
</dbReference>
<reference evidence="8" key="1">
    <citation type="submission" date="2021-01" db="EMBL/GenBank/DDBJ databases">
        <authorList>
            <consortium name="Aspergillus luchuensis mut. kawachii IFO 4304 genome sequencing consortium"/>
            <person name="Kazuki M."/>
            <person name="Futagami T."/>
        </authorList>
    </citation>
    <scope>NUCLEOTIDE SEQUENCE</scope>
    <source>
        <strain evidence="8">IFO 4308</strain>
    </source>
</reference>
<dbReference type="NCBIfam" id="TIGR01430">
    <property type="entry name" value="aden_deam"/>
    <property type="match status" value="1"/>
</dbReference>
<dbReference type="AlphaFoldDB" id="A0A7R7WI21"/>
<evidence type="ECO:0000256" key="4">
    <source>
        <dbReference type="ARBA" id="ARBA00022723"/>
    </source>
</evidence>
<comment type="similarity">
    <text evidence="2">Belongs to the metallo-dependent hydrolases superfamily. Adenosine and AMP deaminases family.</text>
</comment>
<dbReference type="GO" id="GO:0000034">
    <property type="term" value="F:adenine deaminase activity"/>
    <property type="evidence" value="ECO:0007669"/>
    <property type="project" value="TreeGrafter"/>
</dbReference>
<protein>
    <recommendedName>
        <fullName evidence="3">Adenosine deaminase</fullName>
    </recommendedName>
</protein>
<evidence type="ECO:0000313" key="9">
    <source>
        <dbReference type="Proteomes" id="UP000661280"/>
    </source>
</evidence>
<dbReference type="Pfam" id="PF00962">
    <property type="entry name" value="A_deaminase"/>
    <property type="match status" value="1"/>
</dbReference>
<evidence type="ECO:0000313" key="8">
    <source>
        <dbReference type="EMBL" id="BCS03373.1"/>
    </source>
</evidence>
<accession>A0A7R7WI21</accession>
<organism evidence="8 9">
    <name type="scientific">Aspergillus kawachii</name>
    <name type="common">White koji mold</name>
    <name type="synonym">Aspergillus awamori var. kawachi</name>
    <dbReference type="NCBI Taxonomy" id="1069201"/>
    <lineage>
        <taxon>Eukaryota</taxon>
        <taxon>Fungi</taxon>
        <taxon>Dikarya</taxon>
        <taxon>Ascomycota</taxon>
        <taxon>Pezizomycotina</taxon>
        <taxon>Eurotiomycetes</taxon>
        <taxon>Eurotiomycetidae</taxon>
        <taxon>Eurotiales</taxon>
        <taxon>Aspergillaceae</taxon>
        <taxon>Aspergillus</taxon>
        <taxon>Aspergillus subgen. Circumdati</taxon>
    </lineage>
</organism>
<feature type="domain" description="Adenosine deaminase" evidence="7">
    <location>
        <begin position="61"/>
        <end position="402"/>
    </location>
</feature>
<dbReference type="EMBL" id="AP024431">
    <property type="protein sequence ID" value="BCS03373.1"/>
    <property type="molecule type" value="Genomic_DNA"/>
</dbReference>
<dbReference type="GO" id="GO:0006146">
    <property type="term" value="P:adenine catabolic process"/>
    <property type="evidence" value="ECO:0007669"/>
    <property type="project" value="TreeGrafter"/>
</dbReference>
<dbReference type="PROSITE" id="PS00485">
    <property type="entry name" value="A_DEAMINASE"/>
    <property type="match status" value="1"/>
</dbReference>
<name>A0A7R7WI21_ASPKA</name>
<dbReference type="KEGG" id="aluc:AKAW2_70251A"/>
<dbReference type="OrthoDB" id="272271at2759"/>
<dbReference type="InterPro" id="IPR006330">
    <property type="entry name" value="Ado/ade_deaminase"/>
</dbReference>
<keyword evidence="9" id="KW-1185">Reference proteome</keyword>
<dbReference type="GO" id="GO:0009168">
    <property type="term" value="P:purine ribonucleoside monophosphate biosynthetic process"/>
    <property type="evidence" value="ECO:0007669"/>
    <property type="project" value="InterPro"/>
</dbReference>
<comment type="cofactor">
    <cofactor evidence="1">
        <name>Zn(2+)</name>
        <dbReference type="ChEBI" id="CHEBI:29105"/>
    </cofactor>
</comment>
<dbReference type="SUPFAM" id="SSF51556">
    <property type="entry name" value="Metallo-dependent hydrolases"/>
    <property type="match status" value="1"/>
</dbReference>
<sequence>MNDVQSICFPIPSQQSELYFPLYIPLCLIMALNASVLSNKTLRDYRNTIHQHNDKFIKNMPKVEMHVHIEGTMTPELRWELAQRRGESVLNINTQQPCETLSELKSTYELLNDLDAGGVDGGMQRFFKLYYGGFSVLQDEEDFYRLAMNYFRKAASMNIRYCEPFFDPQGHTRRGVPFKTMMDGFKRAQSEAVRDLGVHCQWMMCMLRDMSPESAMDHYLQALPYRDMIVGIGLDSLEVDRPPLLFEDVFLRARKDGFKITCHCDVGDKDTLRNIGQVVDQLGGSGADRIDHGLHAADDSFLLQRVKGKDLGMTICPWGYLCYSGEAQIIDRVRTLFNAGIRIAIGSDDPSYMEDIWLNNSLYLLRVLGNFTDAEFVQLQRNAVDICWASDDIKAAILKELEDF</sequence>
<dbReference type="Gene3D" id="3.20.20.140">
    <property type="entry name" value="Metal-dependent hydrolases"/>
    <property type="match status" value="1"/>
</dbReference>
<evidence type="ECO:0000256" key="1">
    <source>
        <dbReference type="ARBA" id="ARBA00001947"/>
    </source>
</evidence>
<evidence type="ECO:0000259" key="7">
    <source>
        <dbReference type="Pfam" id="PF00962"/>
    </source>
</evidence>
<dbReference type="InterPro" id="IPR006650">
    <property type="entry name" value="A/AMP_deam_AS"/>
</dbReference>
<dbReference type="PANTHER" id="PTHR43114:SF7">
    <property type="entry name" value="ADENOSINE DEAMINASE DOMAIN-CONTAINING PROTEIN"/>
    <property type="match status" value="1"/>
</dbReference>
<dbReference type="GeneID" id="64964694"/>
<evidence type="ECO:0000256" key="5">
    <source>
        <dbReference type="ARBA" id="ARBA00022801"/>
    </source>
</evidence>
<dbReference type="Proteomes" id="UP000661280">
    <property type="component" value="Chromosome 7"/>
</dbReference>
<dbReference type="RefSeq" id="XP_041547135.1">
    <property type="nucleotide sequence ID" value="XM_041682812.1"/>
</dbReference>
<dbReference type="GO" id="GO:0046872">
    <property type="term" value="F:metal ion binding"/>
    <property type="evidence" value="ECO:0007669"/>
    <property type="project" value="UniProtKB-KW"/>
</dbReference>
<evidence type="ECO:0000256" key="2">
    <source>
        <dbReference type="ARBA" id="ARBA00006676"/>
    </source>
</evidence>
<reference evidence="8" key="2">
    <citation type="submission" date="2021-02" db="EMBL/GenBank/DDBJ databases">
        <title>Aspergillus luchuensis mut. kawachii IFO 4304 genome sequence.</title>
        <authorList>
            <person name="Mori K."/>
            <person name="Kadooka C."/>
            <person name="Goto M."/>
            <person name="Futagami T."/>
        </authorList>
    </citation>
    <scope>NUCLEOTIDE SEQUENCE</scope>
    <source>
        <strain evidence="8">IFO 4308</strain>
    </source>
</reference>
<dbReference type="PANTHER" id="PTHR43114">
    <property type="entry name" value="ADENINE DEAMINASE"/>
    <property type="match status" value="1"/>
</dbReference>
<proteinExistence type="inferred from homology"/>
<evidence type="ECO:0000256" key="3">
    <source>
        <dbReference type="ARBA" id="ARBA00018099"/>
    </source>
</evidence>
<keyword evidence="4" id="KW-0479">Metal-binding</keyword>
<dbReference type="InterPro" id="IPR032466">
    <property type="entry name" value="Metal_Hydrolase"/>
</dbReference>
<keyword evidence="6" id="KW-0862">Zinc</keyword>
<evidence type="ECO:0000256" key="6">
    <source>
        <dbReference type="ARBA" id="ARBA00022833"/>
    </source>
</evidence>
<dbReference type="InterPro" id="IPR001365">
    <property type="entry name" value="A_deaminase_dom"/>
</dbReference>
<dbReference type="GO" id="GO:0043103">
    <property type="term" value="P:hypoxanthine salvage"/>
    <property type="evidence" value="ECO:0007669"/>
    <property type="project" value="TreeGrafter"/>
</dbReference>
<gene>
    <name evidence="8" type="ORF">AKAW2_70251A</name>
</gene>